<keyword evidence="2" id="KW-1185">Reference proteome</keyword>
<sequence>MTLVMLLLDSEFHRAGCITLSQVSTMELLLETSAGIPLVPSKPHFPKFPHLGFMCLVHEPENMHFWFQLSKLCYVLAELLTLAPAAGLCTRDGLAWLVHVFKLLWARLILQNEDFCHG</sequence>
<proteinExistence type="predicted"/>
<dbReference type="Proteomes" id="UP001459277">
    <property type="component" value="Unassembled WGS sequence"/>
</dbReference>
<evidence type="ECO:0000313" key="2">
    <source>
        <dbReference type="Proteomes" id="UP001459277"/>
    </source>
</evidence>
<name>A0AAW2CZ71_9ROSI</name>
<dbReference type="AlphaFoldDB" id="A0AAW2CZ71"/>
<gene>
    <name evidence="1" type="ORF">SO802_016489</name>
</gene>
<dbReference type="EMBL" id="JAZDWU010000005">
    <property type="protein sequence ID" value="KAL0002708.1"/>
    <property type="molecule type" value="Genomic_DNA"/>
</dbReference>
<evidence type="ECO:0000313" key="1">
    <source>
        <dbReference type="EMBL" id="KAL0002708.1"/>
    </source>
</evidence>
<protein>
    <submittedName>
        <fullName evidence="1">Uncharacterized protein</fullName>
    </submittedName>
</protein>
<accession>A0AAW2CZ71</accession>
<reference evidence="1 2" key="1">
    <citation type="submission" date="2024-01" db="EMBL/GenBank/DDBJ databases">
        <title>A telomere-to-telomere, gap-free genome of sweet tea (Lithocarpus litseifolius).</title>
        <authorList>
            <person name="Zhou J."/>
        </authorList>
    </citation>
    <scope>NUCLEOTIDE SEQUENCE [LARGE SCALE GENOMIC DNA]</scope>
    <source>
        <strain evidence="1">Zhou-2022a</strain>
        <tissue evidence="1">Leaf</tissue>
    </source>
</reference>
<organism evidence="1 2">
    <name type="scientific">Lithocarpus litseifolius</name>
    <dbReference type="NCBI Taxonomy" id="425828"/>
    <lineage>
        <taxon>Eukaryota</taxon>
        <taxon>Viridiplantae</taxon>
        <taxon>Streptophyta</taxon>
        <taxon>Embryophyta</taxon>
        <taxon>Tracheophyta</taxon>
        <taxon>Spermatophyta</taxon>
        <taxon>Magnoliopsida</taxon>
        <taxon>eudicotyledons</taxon>
        <taxon>Gunneridae</taxon>
        <taxon>Pentapetalae</taxon>
        <taxon>rosids</taxon>
        <taxon>fabids</taxon>
        <taxon>Fagales</taxon>
        <taxon>Fagaceae</taxon>
        <taxon>Lithocarpus</taxon>
    </lineage>
</organism>
<comment type="caution">
    <text evidence="1">The sequence shown here is derived from an EMBL/GenBank/DDBJ whole genome shotgun (WGS) entry which is preliminary data.</text>
</comment>